<evidence type="ECO:0000256" key="8">
    <source>
        <dbReference type="ARBA" id="ARBA00022989"/>
    </source>
</evidence>
<evidence type="ECO:0000259" key="12">
    <source>
        <dbReference type="Pfam" id="PF05134"/>
    </source>
</evidence>
<feature type="domain" description="GspL cytoplasmic actin-ATPase-like" evidence="12">
    <location>
        <begin position="12"/>
        <end position="236"/>
    </location>
</feature>
<dbReference type="GO" id="GO:0015628">
    <property type="term" value="P:protein secretion by the type II secretion system"/>
    <property type="evidence" value="ECO:0007669"/>
    <property type="project" value="InterPro"/>
</dbReference>
<proteinExistence type="inferred from homology"/>
<evidence type="ECO:0000313" key="14">
    <source>
        <dbReference type="EMBL" id="CDI02447.1"/>
    </source>
</evidence>
<dbReference type="InterPro" id="IPR007812">
    <property type="entry name" value="T2SS_protein-GspL"/>
</dbReference>
<dbReference type="SUPFAM" id="SSF53067">
    <property type="entry name" value="Actin-like ATPase domain"/>
    <property type="match status" value="1"/>
</dbReference>
<dbReference type="InterPro" id="IPR024230">
    <property type="entry name" value="GspL_cyto_dom"/>
</dbReference>
<evidence type="ECO:0000256" key="5">
    <source>
        <dbReference type="ARBA" id="ARBA00022519"/>
    </source>
</evidence>
<keyword evidence="7 10" id="KW-0653">Protein transport</keyword>
<dbReference type="InterPro" id="IPR025691">
    <property type="entry name" value="GspL_pp_dom"/>
</dbReference>
<evidence type="ECO:0000256" key="7">
    <source>
        <dbReference type="ARBA" id="ARBA00022927"/>
    </source>
</evidence>
<dbReference type="GO" id="GO:0005886">
    <property type="term" value="C:plasma membrane"/>
    <property type="evidence" value="ECO:0007669"/>
    <property type="project" value="UniProtKB-SubCell"/>
</dbReference>
<dbReference type="AlphaFoldDB" id="W6M436"/>
<dbReference type="Proteomes" id="UP000035760">
    <property type="component" value="Unassembled WGS sequence"/>
</dbReference>
<dbReference type="Gene3D" id="3.30.1360.100">
    <property type="entry name" value="General secretion pathway protein M, EpsM"/>
    <property type="match status" value="1"/>
</dbReference>
<gene>
    <name evidence="14" type="ORF">BN873_300068</name>
</gene>
<evidence type="ECO:0000256" key="3">
    <source>
        <dbReference type="ARBA" id="ARBA00022448"/>
    </source>
</evidence>
<comment type="caution">
    <text evidence="14">The sequence shown here is derived from an EMBL/GenBank/DDBJ whole genome shotgun (WGS) entry which is preliminary data.</text>
</comment>
<keyword evidence="5" id="KW-0997">Cell inner membrane</keyword>
<comment type="function">
    <text evidence="10">Inner membrane component of the type II secretion system required for the energy-dependent secretion of extracellular factors such as proteases and toxins from the periplasm.</text>
</comment>
<evidence type="ECO:0000256" key="10">
    <source>
        <dbReference type="PIRNR" id="PIRNR015761"/>
    </source>
</evidence>
<keyword evidence="3 10" id="KW-0813">Transport</keyword>
<dbReference type="RefSeq" id="WP_082161162.1">
    <property type="nucleotide sequence ID" value="NZ_CBTJ020000037.1"/>
</dbReference>
<dbReference type="EMBL" id="CBTJ020000037">
    <property type="protein sequence ID" value="CDI02447.1"/>
    <property type="molecule type" value="Genomic_DNA"/>
</dbReference>
<organism evidence="14 15">
    <name type="scientific">Candidatus Competibacter denitrificans Run_A_D11</name>
    <dbReference type="NCBI Taxonomy" id="1400863"/>
    <lineage>
        <taxon>Bacteria</taxon>
        <taxon>Pseudomonadati</taxon>
        <taxon>Pseudomonadota</taxon>
        <taxon>Gammaproteobacteria</taxon>
        <taxon>Candidatus Competibacteraceae</taxon>
        <taxon>Candidatus Competibacter</taxon>
    </lineage>
</organism>
<evidence type="ECO:0000256" key="9">
    <source>
        <dbReference type="ARBA" id="ARBA00023136"/>
    </source>
</evidence>
<dbReference type="PIRSF" id="PIRSF015761">
    <property type="entry name" value="Protein_L"/>
    <property type="match status" value="1"/>
</dbReference>
<dbReference type="Gene3D" id="3.30.420.380">
    <property type="match status" value="1"/>
</dbReference>
<dbReference type="Pfam" id="PF12693">
    <property type="entry name" value="GspL_C"/>
    <property type="match status" value="1"/>
</dbReference>
<reference evidence="14" key="1">
    <citation type="submission" date="2013-07" db="EMBL/GenBank/DDBJ databases">
        <authorList>
            <person name="McIlroy S."/>
        </authorList>
    </citation>
    <scope>NUCLEOTIDE SEQUENCE [LARGE SCALE GENOMIC DNA]</scope>
    <source>
        <strain evidence="14">Run_A_D11</strain>
    </source>
</reference>
<keyword evidence="8" id="KW-1133">Transmembrane helix</keyword>
<evidence type="ECO:0000256" key="6">
    <source>
        <dbReference type="ARBA" id="ARBA00022692"/>
    </source>
</evidence>
<keyword evidence="15" id="KW-1185">Reference proteome</keyword>
<sequence length="399" mass="44207">MPARPVFFRMLSSDQAEWLHPDGRVQHGPLAALADQATGARPLMIVPGEAVILHPLIAPSRKRSTWARAVPYALEDQLAEDIDALHFVLGSALDEGRLPVAVIGHDTLRDWLQTCEQNGLTPAAAIPEPLLLPWRDGFWSVLLEPGRAVVRTGRWQGFATERETLALWLTEALTEAGETKPQGLRIWGEAIPEWANTPFAELENQVESGLVEPLPLYAATYQPGTSLNLLQGRYSRQASWGRWLRPWRATAALAGALLLLQGGVSIYQYWRLQQEMVWLSSTMERLYKEAVPGATRIVNPKAQLEARLRELRPTNAAGSTFFDLLQRGGQPLGGFPDISLRGLNYRDGQLDLSLQGGAPAALDQLRQQFNQQPGLQVEMRTTQREGQAESKVTLKKSAP</sequence>
<keyword evidence="9" id="KW-0472">Membrane</keyword>
<dbReference type="GO" id="GO:0015627">
    <property type="term" value="C:type II protein secretion system complex"/>
    <property type="evidence" value="ECO:0007669"/>
    <property type="project" value="InterPro"/>
</dbReference>
<evidence type="ECO:0000313" key="15">
    <source>
        <dbReference type="Proteomes" id="UP000035760"/>
    </source>
</evidence>
<feature type="domain" description="GspL periplasmic" evidence="13">
    <location>
        <begin position="244"/>
        <end position="395"/>
    </location>
</feature>
<name>W6M436_9GAMM</name>
<comment type="subcellular location">
    <subcellularLocation>
        <location evidence="1">Cell inner membrane</location>
        <topology evidence="1">Single-pass membrane protein</topology>
    </subcellularLocation>
</comment>
<dbReference type="InterPro" id="IPR043129">
    <property type="entry name" value="ATPase_NBD"/>
</dbReference>
<feature type="region of interest" description="Disordered" evidence="11">
    <location>
        <begin position="380"/>
        <end position="399"/>
    </location>
</feature>
<dbReference type="Pfam" id="PF05134">
    <property type="entry name" value="T2SSL"/>
    <property type="match status" value="1"/>
</dbReference>
<accession>W6M436</accession>
<dbReference type="CDD" id="cd24017">
    <property type="entry name" value="ASKHA_T2SSL_N"/>
    <property type="match status" value="1"/>
</dbReference>
<evidence type="ECO:0000256" key="4">
    <source>
        <dbReference type="ARBA" id="ARBA00022475"/>
    </source>
</evidence>
<comment type="similarity">
    <text evidence="2 10">Belongs to the GSP L family.</text>
</comment>
<dbReference type="NCBIfam" id="TIGR01709">
    <property type="entry name" value="typeII_sec_gspL"/>
    <property type="match status" value="1"/>
</dbReference>
<reference evidence="14" key="2">
    <citation type="submission" date="2014-03" db="EMBL/GenBank/DDBJ databases">
        <title>Candidatus Competibacter-lineage genomes retrieved from metagenomes reveal functional metabolic diversity.</title>
        <authorList>
            <person name="McIlroy S.J."/>
            <person name="Albertsen M."/>
            <person name="Andresen E.K."/>
            <person name="Saunders A.M."/>
            <person name="Kristiansen R."/>
            <person name="Stokholm-Bjerregaard M."/>
            <person name="Nielsen K.L."/>
            <person name="Nielsen P.H."/>
        </authorList>
    </citation>
    <scope>NUCLEOTIDE SEQUENCE</scope>
    <source>
        <strain evidence="14">Run_A_D11</strain>
    </source>
</reference>
<evidence type="ECO:0000259" key="13">
    <source>
        <dbReference type="Pfam" id="PF12693"/>
    </source>
</evidence>
<evidence type="ECO:0000256" key="2">
    <source>
        <dbReference type="ARBA" id="ARBA00005318"/>
    </source>
</evidence>
<dbReference type="STRING" id="1400863.BN873_300068"/>
<keyword evidence="6" id="KW-0812">Transmembrane</keyword>
<evidence type="ECO:0000256" key="11">
    <source>
        <dbReference type="SAM" id="MobiDB-lite"/>
    </source>
</evidence>
<keyword evidence="4" id="KW-1003">Cell membrane</keyword>
<dbReference type="GO" id="GO:0009276">
    <property type="term" value="C:Gram-negative-bacterium-type cell wall"/>
    <property type="evidence" value="ECO:0007669"/>
    <property type="project" value="InterPro"/>
</dbReference>
<evidence type="ECO:0000256" key="1">
    <source>
        <dbReference type="ARBA" id="ARBA00004377"/>
    </source>
</evidence>
<protein>
    <recommendedName>
        <fullName evidence="10">Type II secretion system protein L</fullName>
        <shortName evidence="10">T2SS protein L</shortName>
    </recommendedName>
</protein>